<evidence type="ECO:0000313" key="2">
    <source>
        <dbReference type="EMBL" id="CUP14682.1"/>
    </source>
</evidence>
<dbReference type="InterPro" id="IPR009057">
    <property type="entry name" value="Homeodomain-like_sf"/>
</dbReference>
<dbReference type="Proteomes" id="UP000284689">
    <property type="component" value="Unassembled WGS sequence"/>
</dbReference>
<dbReference type="Pfam" id="PF01381">
    <property type="entry name" value="HTH_3"/>
    <property type="match status" value="1"/>
</dbReference>
<gene>
    <name evidence="3" type="ORF">DW794_13700</name>
    <name evidence="2" type="ORF">ERS852494_01612</name>
</gene>
<feature type="domain" description="HTH cro/C1-type" evidence="1">
    <location>
        <begin position="22"/>
        <end position="42"/>
    </location>
</feature>
<reference evidence="3 5" key="2">
    <citation type="submission" date="2018-08" db="EMBL/GenBank/DDBJ databases">
        <title>A genome reference for cultivated species of the human gut microbiota.</title>
        <authorList>
            <person name="Zou Y."/>
            <person name="Xue W."/>
            <person name="Luo G."/>
        </authorList>
    </citation>
    <scope>NUCLEOTIDE SEQUENCE [LARGE SCALE GENOMIC DNA]</scope>
    <source>
        <strain evidence="3 5">AM31-16AC</strain>
    </source>
</reference>
<dbReference type="AlphaFoldDB" id="A0A174KRR4"/>
<dbReference type="Gene3D" id="1.10.10.60">
    <property type="entry name" value="Homeodomain-like"/>
    <property type="match status" value="1"/>
</dbReference>
<accession>A0A174KRR4</accession>
<dbReference type="EMBL" id="CZAI01000003">
    <property type="protein sequence ID" value="CUP14682.1"/>
    <property type="molecule type" value="Genomic_DNA"/>
</dbReference>
<dbReference type="PROSITE" id="PS50943">
    <property type="entry name" value="HTH_CROC1"/>
    <property type="match status" value="1"/>
</dbReference>
<evidence type="ECO:0000259" key="1">
    <source>
        <dbReference type="PROSITE" id="PS50943"/>
    </source>
</evidence>
<name>A0A174KRR4_9BACE</name>
<evidence type="ECO:0000313" key="4">
    <source>
        <dbReference type="Proteomes" id="UP000095657"/>
    </source>
</evidence>
<dbReference type="SUPFAM" id="SSF46689">
    <property type="entry name" value="Homeodomain-like"/>
    <property type="match status" value="1"/>
</dbReference>
<dbReference type="STRING" id="47678.ERS852494_01612"/>
<protein>
    <submittedName>
        <fullName evidence="3">Helix-turn-helix domain-containing protein</fullName>
    </submittedName>
    <submittedName>
        <fullName evidence="2">Uncharacterized conserved protein</fullName>
    </submittedName>
</protein>
<reference evidence="2 4" key="1">
    <citation type="submission" date="2015-09" db="EMBL/GenBank/DDBJ databases">
        <authorList>
            <consortium name="Pathogen Informatics"/>
        </authorList>
    </citation>
    <scope>NUCLEOTIDE SEQUENCE [LARGE SCALE GENOMIC DNA]</scope>
    <source>
        <strain evidence="2 4">2789STDY5834880</strain>
    </source>
</reference>
<evidence type="ECO:0000313" key="5">
    <source>
        <dbReference type="Proteomes" id="UP000284689"/>
    </source>
</evidence>
<dbReference type="InterPro" id="IPR001387">
    <property type="entry name" value="Cro/C1-type_HTH"/>
</dbReference>
<dbReference type="CDD" id="cd00093">
    <property type="entry name" value="HTH_XRE"/>
    <property type="match status" value="1"/>
</dbReference>
<proteinExistence type="predicted"/>
<dbReference type="RefSeq" id="WP_008777552.1">
    <property type="nucleotide sequence ID" value="NZ_CZAI01000003.1"/>
</dbReference>
<dbReference type="Proteomes" id="UP000095657">
    <property type="component" value="Unassembled WGS sequence"/>
</dbReference>
<dbReference type="EMBL" id="QSJD01000021">
    <property type="protein sequence ID" value="RHD46777.1"/>
    <property type="molecule type" value="Genomic_DNA"/>
</dbReference>
<organism evidence="2 4">
    <name type="scientific">Bacteroides caccae</name>
    <dbReference type="NCBI Taxonomy" id="47678"/>
    <lineage>
        <taxon>Bacteria</taxon>
        <taxon>Pseudomonadati</taxon>
        <taxon>Bacteroidota</taxon>
        <taxon>Bacteroidia</taxon>
        <taxon>Bacteroidales</taxon>
        <taxon>Bacteroidaceae</taxon>
        <taxon>Bacteroides</taxon>
    </lineage>
</organism>
<sequence>MATDLTIAQKKEYAGVLYLKDNLTQQEIAEKVGVSRQTLSKWIKAEKWEERKVGITLTREDQISNLHRQVAEINKVIMEREAGKRYATPSEADTLGKLAAAIKKMESDVGIADIISVGMRFINWLRPVDMNKAKEFTGLWDMFIKDSL</sequence>
<evidence type="ECO:0000313" key="3">
    <source>
        <dbReference type="EMBL" id="RHD46777.1"/>
    </source>
</evidence>